<name>A0ABP0YI76_9ROSI</name>
<organism evidence="1 2">
    <name type="scientific">Citrullus colocynthis</name>
    <name type="common">colocynth</name>
    <dbReference type="NCBI Taxonomy" id="252529"/>
    <lineage>
        <taxon>Eukaryota</taxon>
        <taxon>Viridiplantae</taxon>
        <taxon>Streptophyta</taxon>
        <taxon>Embryophyta</taxon>
        <taxon>Tracheophyta</taxon>
        <taxon>Spermatophyta</taxon>
        <taxon>Magnoliopsida</taxon>
        <taxon>eudicotyledons</taxon>
        <taxon>Gunneridae</taxon>
        <taxon>Pentapetalae</taxon>
        <taxon>rosids</taxon>
        <taxon>fabids</taxon>
        <taxon>Cucurbitales</taxon>
        <taxon>Cucurbitaceae</taxon>
        <taxon>Benincaseae</taxon>
        <taxon>Citrullus</taxon>
    </lineage>
</organism>
<proteinExistence type="predicted"/>
<gene>
    <name evidence="1" type="ORF">CITCOLO1_LOCUS11250</name>
</gene>
<accession>A0ABP0YI76</accession>
<dbReference type="Proteomes" id="UP001642487">
    <property type="component" value="Chromosome 3"/>
</dbReference>
<feature type="non-terminal residue" evidence="1">
    <location>
        <position position="80"/>
    </location>
</feature>
<evidence type="ECO:0000313" key="2">
    <source>
        <dbReference type="Proteomes" id="UP001642487"/>
    </source>
</evidence>
<protein>
    <submittedName>
        <fullName evidence="1">Uncharacterized protein</fullName>
    </submittedName>
</protein>
<reference evidence="1 2" key="1">
    <citation type="submission" date="2024-03" db="EMBL/GenBank/DDBJ databases">
        <authorList>
            <person name="Gkanogiannis A."/>
            <person name="Becerra Lopez-Lavalle L."/>
        </authorList>
    </citation>
    <scope>NUCLEOTIDE SEQUENCE [LARGE SCALE GENOMIC DNA]</scope>
</reference>
<sequence>MTSIKADSLQTFAMLSSKSRRRKGTKRPSILSTVNFLIDRAGGVQTRPLARLPTTHHPKSFPRSKLAIGIVFFIGFLIQS</sequence>
<dbReference type="EMBL" id="OZ021737">
    <property type="protein sequence ID" value="CAK9319256.1"/>
    <property type="molecule type" value="Genomic_DNA"/>
</dbReference>
<keyword evidence="2" id="KW-1185">Reference proteome</keyword>
<evidence type="ECO:0000313" key="1">
    <source>
        <dbReference type="EMBL" id="CAK9319256.1"/>
    </source>
</evidence>